<dbReference type="PROSITE" id="PS51123">
    <property type="entry name" value="OMPA_2"/>
    <property type="match status" value="1"/>
</dbReference>
<accession>A0A2M9ZI11</accession>
<dbReference type="AlphaFoldDB" id="A0A2M9ZI11"/>
<dbReference type="PANTHER" id="PTHR30329:SF21">
    <property type="entry name" value="LIPOPROTEIN YIAD-RELATED"/>
    <property type="match status" value="1"/>
</dbReference>
<dbReference type="CDD" id="cd07185">
    <property type="entry name" value="OmpA_C-like"/>
    <property type="match status" value="1"/>
</dbReference>
<dbReference type="Gene3D" id="3.30.1330.60">
    <property type="entry name" value="OmpA-like domain"/>
    <property type="match status" value="1"/>
</dbReference>
<gene>
    <name evidence="7" type="ORF">CH360_09715</name>
    <name evidence="8" type="ORF">CH373_18065</name>
</gene>
<evidence type="ECO:0000256" key="4">
    <source>
        <dbReference type="PROSITE-ProRule" id="PRU00473"/>
    </source>
</evidence>
<proteinExistence type="predicted"/>
<dbReference type="SUPFAM" id="SSF103088">
    <property type="entry name" value="OmpA-like"/>
    <property type="match status" value="1"/>
</dbReference>
<dbReference type="Proteomes" id="UP000231962">
    <property type="component" value="Unassembled WGS sequence"/>
</dbReference>
<evidence type="ECO:0000256" key="2">
    <source>
        <dbReference type="ARBA" id="ARBA00023136"/>
    </source>
</evidence>
<dbReference type="EMBL" id="NPDZ01000023">
    <property type="protein sequence ID" value="PJZ71697.1"/>
    <property type="molecule type" value="Genomic_DNA"/>
</dbReference>
<dbReference type="GO" id="GO:0009279">
    <property type="term" value="C:cell outer membrane"/>
    <property type="evidence" value="ECO:0007669"/>
    <property type="project" value="UniProtKB-SubCell"/>
</dbReference>
<dbReference type="PROSITE" id="PS01068">
    <property type="entry name" value="OMPA_1"/>
    <property type="match status" value="1"/>
</dbReference>
<dbReference type="InterPro" id="IPR036737">
    <property type="entry name" value="OmpA-like_sf"/>
</dbReference>
<feature type="region of interest" description="Disordered" evidence="5">
    <location>
        <begin position="275"/>
        <end position="315"/>
    </location>
</feature>
<dbReference type="InterPro" id="IPR050330">
    <property type="entry name" value="Bact_OuterMem_StrucFunc"/>
</dbReference>
<protein>
    <recommendedName>
        <fullName evidence="6">OmpA-like domain-containing protein</fullName>
    </recommendedName>
</protein>
<organism evidence="8 10">
    <name type="scientific">Leptospira perolatii</name>
    <dbReference type="NCBI Taxonomy" id="2023191"/>
    <lineage>
        <taxon>Bacteria</taxon>
        <taxon>Pseudomonadati</taxon>
        <taxon>Spirochaetota</taxon>
        <taxon>Spirochaetia</taxon>
        <taxon>Leptospirales</taxon>
        <taxon>Leptospiraceae</taxon>
        <taxon>Leptospira</taxon>
    </lineage>
</organism>
<name>A0A2M9ZI11_9LEPT</name>
<keyword evidence="3" id="KW-0998">Cell outer membrane</keyword>
<evidence type="ECO:0000259" key="6">
    <source>
        <dbReference type="PROSITE" id="PS51123"/>
    </source>
</evidence>
<feature type="region of interest" description="Disordered" evidence="5">
    <location>
        <begin position="393"/>
        <end position="425"/>
    </location>
</feature>
<evidence type="ECO:0000313" key="7">
    <source>
        <dbReference type="EMBL" id="PJZ69844.1"/>
    </source>
</evidence>
<keyword evidence="2 4" id="KW-0472">Membrane</keyword>
<evidence type="ECO:0000256" key="3">
    <source>
        <dbReference type="ARBA" id="ARBA00023237"/>
    </source>
</evidence>
<dbReference type="PRINTS" id="PR01021">
    <property type="entry name" value="OMPADOMAIN"/>
</dbReference>
<comment type="subcellular location">
    <subcellularLocation>
        <location evidence="1">Cell outer membrane</location>
    </subcellularLocation>
</comment>
<sequence>MTVLFNHRFVLIAILFLCSPMFLSSQTEEPVLFRWKLKAGDDLELNEYHKVEARQGLKVVKREDKNRILLRVNQCAENICEFSGIFDTYTKFPAVDPAFFKDKTYYSKFRISDLGQYYVPAEYAMPNLRSLPTFALKPVVVGETWEQFAGESFQFTNTRIEIPVRAKYVYNGIGNWEFGKLKGQGSIIEYSYNLAYKSPSSSINVPEKIFGFAKGKIFFDSEAGIPQYKHVQLVYTFVYSNGVAQEMAFNINGVYNKQRSLTDPDKDRIAEEVRSLLDAKDPARSENAPKNGNGLDWPDWEGAPTKKSPVEVRKSEEGVTLSLDSLLFDTDRSELKAPAKVILDKIAKVLKKYPEKEIRISGHTDDRGSQEYNQKLSQERALSVLQELRDQHDIEEKRMSYKGYGKSKPITDNSSEESRAKNRRVDITIVLD</sequence>
<evidence type="ECO:0000313" key="10">
    <source>
        <dbReference type="Proteomes" id="UP000231990"/>
    </source>
</evidence>
<dbReference type="PANTHER" id="PTHR30329">
    <property type="entry name" value="STATOR ELEMENT OF FLAGELLAR MOTOR COMPLEX"/>
    <property type="match status" value="1"/>
</dbReference>
<dbReference type="EMBL" id="NPDY01000007">
    <property type="protein sequence ID" value="PJZ69844.1"/>
    <property type="molecule type" value="Genomic_DNA"/>
</dbReference>
<evidence type="ECO:0000313" key="8">
    <source>
        <dbReference type="EMBL" id="PJZ71697.1"/>
    </source>
</evidence>
<dbReference type="OrthoDB" id="9805566at2"/>
<evidence type="ECO:0000256" key="1">
    <source>
        <dbReference type="ARBA" id="ARBA00004442"/>
    </source>
</evidence>
<feature type="domain" description="OmpA-like" evidence="6">
    <location>
        <begin position="315"/>
        <end position="432"/>
    </location>
</feature>
<dbReference type="InterPro" id="IPR006665">
    <property type="entry name" value="OmpA-like"/>
</dbReference>
<comment type="caution">
    <text evidence="8">The sequence shown here is derived from an EMBL/GenBank/DDBJ whole genome shotgun (WGS) entry which is preliminary data.</text>
</comment>
<dbReference type="InterPro" id="IPR006690">
    <property type="entry name" value="OMPA-like_CS"/>
</dbReference>
<dbReference type="Proteomes" id="UP000231990">
    <property type="component" value="Unassembled WGS sequence"/>
</dbReference>
<evidence type="ECO:0000313" key="9">
    <source>
        <dbReference type="Proteomes" id="UP000231962"/>
    </source>
</evidence>
<dbReference type="InterPro" id="IPR006664">
    <property type="entry name" value="OMP_bac"/>
</dbReference>
<reference evidence="9 10" key="1">
    <citation type="submission" date="2017-07" db="EMBL/GenBank/DDBJ databases">
        <title>Leptospira spp. isolated from tropical soils.</title>
        <authorList>
            <person name="Thibeaux R."/>
            <person name="Iraola G."/>
            <person name="Ferres I."/>
            <person name="Bierque E."/>
            <person name="Girault D."/>
            <person name="Soupe-Gilbert M.-E."/>
            <person name="Picardeau M."/>
            <person name="Goarant C."/>
        </authorList>
    </citation>
    <scope>NUCLEOTIDE SEQUENCE [LARGE SCALE GENOMIC DNA]</scope>
    <source>
        <strain evidence="8 10">FH1-B-B1</strain>
        <strain evidence="7 9">FH1-B-C1</strain>
    </source>
</reference>
<feature type="compositionally biased region" description="Basic and acidic residues" evidence="5">
    <location>
        <begin position="416"/>
        <end position="425"/>
    </location>
</feature>
<evidence type="ECO:0000256" key="5">
    <source>
        <dbReference type="SAM" id="MobiDB-lite"/>
    </source>
</evidence>
<keyword evidence="9" id="KW-1185">Reference proteome</keyword>
<dbReference type="RefSeq" id="WP_100713825.1">
    <property type="nucleotide sequence ID" value="NZ_NPDY01000007.1"/>
</dbReference>
<dbReference type="Pfam" id="PF00691">
    <property type="entry name" value="OmpA"/>
    <property type="match status" value="1"/>
</dbReference>
<feature type="compositionally biased region" description="Basic and acidic residues" evidence="5">
    <location>
        <begin position="275"/>
        <end position="284"/>
    </location>
</feature>